<dbReference type="InterPro" id="IPR051610">
    <property type="entry name" value="GPI/OXD"/>
</dbReference>
<dbReference type="EMBL" id="SDMK01000001">
    <property type="protein sequence ID" value="RXS98044.1"/>
    <property type="molecule type" value="Genomic_DNA"/>
</dbReference>
<protein>
    <submittedName>
        <fullName evidence="3">Cupin domain-containing protein</fullName>
    </submittedName>
</protein>
<dbReference type="InterPro" id="IPR013096">
    <property type="entry name" value="Cupin_2"/>
</dbReference>
<organism evidence="3 4">
    <name type="scientific">Silvibacterium dinghuense</name>
    <dbReference type="NCBI Taxonomy" id="1560006"/>
    <lineage>
        <taxon>Bacteria</taxon>
        <taxon>Pseudomonadati</taxon>
        <taxon>Acidobacteriota</taxon>
        <taxon>Terriglobia</taxon>
        <taxon>Terriglobales</taxon>
        <taxon>Acidobacteriaceae</taxon>
        <taxon>Silvibacterium</taxon>
    </lineage>
</organism>
<dbReference type="GO" id="GO:0046872">
    <property type="term" value="F:metal ion binding"/>
    <property type="evidence" value="ECO:0007669"/>
    <property type="project" value="UniProtKB-KW"/>
</dbReference>
<dbReference type="Pfam" id="PF07883">
    <property type="entry name" value="Cupin_2"/>
    <property type="match status" value="1"/>
</dbReference>
<keyword evidence="4" id="KW-1185">Reference proteome</keyword>
<evidence type="ECO:0000313" key="4">
    <source>
        <dbReference type="Proteomes" id="UP000290253"/>
    </source>
</evidence>
<dbReference type="InterPro" id="IPR011051">
    <property type="entry name" value="RmlC_Cupin_sf"/>
</dbReference>
<dbReference type="AlphaFoldDB" id="A0A4Q1SK32"/>
<reference evidence="3 4" key="1">
    <citation type="journal article" date="2016" name="Int. J. Syst. Evol. Microbiol.">
        <title>Acidipila dinghuensis sp. nov., an acidobacterium isolated from forest soil.</title>
        <authorList>
            <person name="Jiang Y.W."/>
            <person name="Wang J."/>
            <person name="Chen M.H."/>
            <person name="Lv Y.Y."/>
            <person name="Qiu L.H."/>
        </authorList>
    </citation>
    <scope>NUCLEOTIDE SEQUENCE [LARGE SCALE GENOMIC DNA]</scope>
    <source>
        <strain evidence="3 4">DHOF10</strain>
    </source>
</reference>
<dbReference type="PANTHER" id="PTHR35848">
    <property type="entry name" value="OXALATE-BINDING PROTEIN"/>
    <property type="match status" value="1"/>
</dbReference>
<comment type="caution">
    <text evidence="3">The sequence shown here is derived from an EMBL/GenBank/DDBJ whole genome shotgun (WGS) entry which is preliminary data.</text>
</comment>
<dbReference type="InterPro" id="IPR014710">
    <property type="entry name" value="RmlC-like_jellyroll"/>
</dbReference>
<proteinExistence type="predicted"/>
<sequence length="149" mass="15661">MDGISRRELCIGLPALAGILGSLTTASGLAKPPEGLPDVSRAFAFDELPVHTSANGGASRAVMAGRLPTGEIIEVHETTLPPGAMPHPPHKHRHSELMMIREGSVEFEMDERRSVVGPGGVLYAASNTMHGLKNVGTTPANYFVIAIGD</sequence>
<dbReference type="RefSeq" id="WP_129207823.1">
    <property type="nucleotide sequence ID" value="NZ_BMGU01000001.1"/>
</dbReference>
<dbReference type="SUPFAM" id="SSF51182">
    <property type="entry name" value="RmlC-like cupins"/>
    <property type="match status" value="1"/>
</dbReference>
<feature type="domain" description="Cupin type-2" evidence="2">
    <location>
        <begin position="78"/>
        <end position="145"/>
    </location>
</feature>
<evidence type="ECO:0000256" key="1">
    <source>
        <dbReference type="ARBA" id="ARBA00022723"/>
    </source>
</evidence>
<dbReference type="OrthoDB" id="9792093at2"/>
<dbReference type="Proteomes" id="UP000290253">
    <property type="component" value="Unassembled WGS sequence"/>
</dbReference>
<gene>
    <name evidence="3" type="ORF">ESZ00_09460</name>
</gene>
<dbReference type="Gene3D" id="2.60.120.10">
    <property type="entry name" value="Jelly Rolls"/>
    <property type="match status" value="1"/>
</dbReference>
<evidence type="ECO:0000259" key="2">
    <source>
        <dbReference type="Pfam" id="PF07883"/>
    </source>
</evidence>
<dbReference type="PANTHER" id="PTHR35848:SF6">
    <property type="entry name" value="CUPIN TYPE-2 DOMAIN-CONTAINING PROTEIN"/>
    <property type="match status" value="1"/>
</dbReference>
<name>A0A4Q1SK32_9BACT</name>
<keyword evidence="1" id="KW-0479">Metal-binding</keyword>
<evidence type="ECO:0000313" key="3">
    <source>
        <dbReference type="EMBL" id="RXS98044.1"/>
    </source>
</evidence>
<accession>A0A4Q1SK32</accession>